<evidence type="ECO:0000256" key="4">
    <source>
        <dbReference type="ARBA" id="ARBA00022490"/>
    </source>
</evidence>
<dbReference type="PANTHER" id="PTHR30390:SF7">
    <property type="entry name" value="PHOSPHOHEPTOSE ISOMERASE"/>
    <property type="match status" value="1"/>
</dbReference>
<evidence type="ECO:0000256" key="7">
    <source>
        <dbReference type="ARBA" id="ARBA00023235"/>
    </source>
</evidence>
<dbReference type="EC" id="5.3.1.28" evidence="9"/>
<feature type="domain" description="SIS" evidence="10">
    <location>
        <begin position="36"/>
        <end position="195"/>
    </location>
</feature>
<evidence type="ECO:0000259" key="10">
    <source>
        <dbReference type="PROSITE" id="PS51464"/>
    </source>
</evidence>
<feature type="binding site" evidence="9">
    <location>
        <position position="64"/>
    </location>
    <ligand>
        <name>Zn(2+)</name>
        <dbReference type="ChEBI" id="CHEBI:29105"/>
    </ligand>
</feature>
<dbReference type="GO" id="GO:0005975">
    <property type="term" value="P:carbohydrate metabolic process"/>
    <property type="evidence" value="ECO:0007669"/>
    <property type="project" value="UniProtKB-UniRule"/>
</dbReference>
<evidence type="ECO:0000256" key="2">
    <source>
        <dbReference type="ARBA" id="ARBA00004496"/>
    </source>
</evidence>
<feature type="binding site" evidence="9">
    <location>
        <position position="171"/>
    </location>
    <ligand>
        <name>Zn(2+)</name>
        <dbReference type="ChEBI" id="CHEBI:29105"/>
    </ligand>
</feature>
<keyword evidence="6 9" id="KW-0862">Zinc</keyword>
<keyword evidence="8 9" id="KW-0119">Carbohydrate metabolism</keyword>
<comment type="function">
    <text evidence="9">Catalyzes the isomerization of sedoheptulose 7-phosphate in D-glycero-D-manno-heptose 7-phosphate.</text>
</comment>
<comment type="miscellaneous">
    <text evidence="9">The reaction produces a racemic mixture of D-glycero-alpha-D-manno-heptose 7-phosphate and D-glycero-beta-D-manno-heptose 7-phosphate.</text>
</comment>
<keyword evidence="4 9" id="KW-0963">Cytoplasm</keyword>
<comment type="cofactor">
    <cofactor evidence="9">
        <name>Zn(2+)</name>
        <dbReference type="ChEBI" id="CHEBI:29105"/>
    </cofactor>
    <text evidence="9">Binds 1 zinc ion per subunit.</text>
</comment>
<feature type="binding site" evidence="9">
    <location>
        <begin position="92"/>
        <end position="93"/>
    </location>
    <ligand>
        <name>substrate</name>
    </ligand>
</feature>
<dbReference type="GO" id="GO:0008968">
    <property type="term" value="F:D-sedoheptulose 7-phosphate isomerase activity"/>
    <property type="evidence" value="ECO:0007669"/>
    <property type="project" value="UniProtKB-UniRule"/>
</dbReference>
<proteinExistence type="inferred from homology"/>
<feature type="binding site" evidence="9">
    <location>
        <begin position="118"/>
        <end position="120"/>
    </location>
    <ligand>
        <name>substrate</name>
    </ligand>
</feature>
<evidence type="ECO:0000256" key="6">
    <source>
        <dbReference type="ARBA" id="ARBA00022833"/>
    </source>
</evidence>
<dbReference type="InterPro" id="IPR050099">
    <property type="entry name" value="SIS_GmhA/DiaA_subfam"/>
</dbReference>
<evidence type="ECO:0000256" key="8">
    <source>
        <dbReference type="ARBA" id="ARBA00023277"/>
    </source>
</evidence>
<dbReference type="GO" id="GO:0097367">
    <property type="term" value="F:carbohydrate derivative binding"/>
    <property type="evidence" value="ECO:0007669"/>
    <property type="project" value="InterPro"/>
</dbReference>
<dbReference type="GO" id="GO:0008270">
    <property type="term" value="F:zinc ion binding"/>
    <property type="evidence" value="ECO:0007669"/>
    <property type="project" value="UniProtKB-UniRule"/>
</dbReference>
<comment type="catalytic activity">
    <reaction evidence="1 9">
        <text>2 D-sedoheptulose 7-phosphate = D-glycero-alpha-D-manno-heptose 7-phosphate + D-glycero-beta-D-manno-heptose 7-phosphate</text>
        <dbReference type="Rhea" id="RHEA:27489"/>
        <dbReference type="ChEBI" id="CHEBI:57483"/>
        <dbReference type="ChEBI" id="CHEBI:60203"/>
        <dbReference type="ChEBI" id="CHEBI:60204"/>
        <dbReference type="EC" id="5.3.1.28"/>
    </reaction>
</comment>
<gene>
    <name evidence="11" type="primary">lpcA</name>
    <name evidence="9" type="synonym">gmhA</name>
    <name evidence="11" type="ORF">H9828_04325</name>
</gene>
<comment type="subcellular location">
    <subcellularLocation>
        <location evidence="2 9">Cytoplasm</location>
    </subcellularLocation>
</comment>
<dbReference type="Gene3D" id="3.40.50.10490">
    <property type="entry name" value="Glucose-6-phosphate isomerase like protein, domain 1"/>
    <property type="match status" value="1"/>
</dbReference>
<dbReference type="AlphaFoldDB" id="A0A9D1YZE4"/>
<dbReference type="HAMAP" id="MF_00067">
    <property type="entry name" value="GmhA"/>
    <property type="match status" value="1"/>
</dbReference>
<reference evidence="11" key="2">
    <citation type="submission" date="2021-04" db="EMBL/GenBank/DDBJ databases">
        <authorList>
            <person name="Gilroy R."/>
        </authorList>
    </citation>
    <scope>NUCLEOTIDE SEQUENCE</scope>
    <source>
        <strain evidence="11">5134</strain>
    </source>
</reference>
<name>A0A9D1YZE4_9BACT</name>
<dbReference type="Pfam" id="PF13580">
    <property type="entry name" value="SIS_2"/>
    <property type="match status" value="1"/>
</dbReference>
<protein>
    <recommendedName>
        <fullName evidence="9">Phosphoheptose isomerase</fullName>
        <ecNumber evidence="9">5.3.1.28</ecNumber>
    </recommendedName>
    <alternativeName>
        <fullName evidence="9">Sedoheptulose 7-phosphate isomerase</fullName>
    </alternativeName>
</protein>
<dbReference type="InterPro" id="IPR046348">
    <property type="entry name" value="SIS_dom_sf"/>
</dbReference>
<evidence type="ECO:0000313" key="12">
    <source>
        <dbReference type="Proteomes" id="UP000886844"/>
    </source>
</evidence>
<feature type="binding site" evidence="9">
    <location>
        <begin position="51"/>
        <end position="53"/>
    </location>
    <ligand>
        <name>substrate</name>
    </ligand>
</feature>
<feature type="binding site" evidence="9">
    <location>
        <position position="123"/>
    </location>
    <ligand>
        <name>substrate</name>
    </ligand>
</feature>
<dbReference type="NCBIfam" id="NF001628">
    <property type="entry name" value="PRK00414.1"/>
    <property type="match status" value="1"/>
</dbReference>
<dbReference type="InterPro" id="IPR001347">
    <property type="entry name" value="SIS_dom"/>
</dbReference>
<organism evidence="11 12">
    <name type="scientific">Candidatus Alistipes intestinigallinarum</name>
    <dbReference type="NCBI Taxonomy" id="2838440"/>
    <lineage>
        <taxon>Bacteria</taxon>
        <taxon>Pseudomonadati</taxon>
        <taxon>Bacteroidota</taxon>
        <taxon>Bacteroidia</taxon>
        <taxon>Bacteroidales</taxon>
        <taxon>Rikenellaceae</taxon>
        <taxon>Alistipes</taxon>
    </lineage>
</organism>
<evidence type="ECO:0000256" key="1">
    <source>
        <dbReference type="ARBA" id="ARBA00000348"/>
    </source>
</evidence>
<dbReference type="InterPro" id="IPR035461">
    <property type="entry name" value="GmhA/DiaA"/>
</dbReference>
<dbReference type="PANTHER" id="PTHR30390">
    <property type="entry name" value="SEDOHEPTULOSE 7-PHOSPHATE ISOMERASE / DNAA INITIATOR-ASSOCIATING FACTOR FOR REPLICATION INITIATION"/>
    <property type="match status" value="1"/>
</dbReference>
<comment type="similarity">
    <text evidence="3 9">Belongs to the SIS family. GmhA subfamily.</text>
</comment>
<feature type="binding site" evidence="9">
    <location>
        <position position="64"/>
    </location>
    <ligand>
        <name>substrate</name>
    </ligand>
</feature>
<comment type="pathway">
    <text evidence="9">Carbohydrate biosynthesis; D-glycero-D-manno-heptose 7-phosphate biosynthesis; D-glycero-alpha-D-manno-heptose 7-phosphate and D-glycero-beta-D-manno-heptose 7-phosphate from sedoheptulose 7-phosphate: step 1/1.</text>
</comment>
<feature type="binding site" evidence="9">
    <location>
        <position position="171"/>
    </location>
    <ligand>
        <name>substrate</name>
    </ligand>
</feature>
<dbReference type="CDD" id="cd05006">
    <property type="entry name" value="SIS_GmhA"/>
    <property type="match status" value="1"/>
</dbReference>
<comment type="caution">
    <text evidence="11">The sequence shown here is derived from an EMBL/GenBank/DDBJ whole genome shotgun (WGS) entry which is preliminary data.</text>
</comment>
<dbReference type="GO" id="GO:0005737">
    <property type="term" value="C:cytoplasm"/>
    <property type="evidence" value="ECO:0007669"/>
    <property type="project" value="UniProtKB-SubCell"/>
</dbReference>
<feature type="binding site" evidence="9">
    <location>
        <position position="179"/>
    </location>
    <ligand>
        <name>Zn(2+)</name>
        <dbReference type="ChEBI" id="CHEBI:29105"/>
    </ligand>
</feature>
<reference evidence="11" key="1">
    <citation type="journal article" date="2021" name="PeerJ">
        <title>Extensive microbial diversity within the chicken gut microbiome revealed by metagenomics and culture.</title>
        <authorList>
            <person name="Gilroy R."/>
            <person name="Ravi A."/>
            <person name="Getino M."/>
            <person name="Pursley I."/>
            <person name="Horton D.L."/>
            <person name="Alikhan N.F."/>
            <person name="Baker D."/>
            <person name="Gharbi K."/>
            <person name="Hall N."/>
            <person name="Watson M."/>
            <person name="Adriaenssens E.M."/>
            <person name="Foster-Nyarko E."/>
            <person name="Jarju S."/>
            <person name="Secka A."/>
            <person name="Antonio M."/>
            <person name="Oren A."/>
            <person name="Chaudhuri R.R."/>
            <person name="La Ragione R."/>
            <person name="Hildebrand F."/>
            <person name="Pallen M.J."/>
        </authorList>
    </citation>
    <scope>NUCLEOTIDE SEQUENCE</scope>
    <source>
        <strain evidence="11">5134</strain>
    </source>
</reference>
<accession>A0A9D1YZE4</accession>
<dbReference type="SUPFAM" id="SSF53697">
    <property type="entry name" value="SIS domain"/>
    <property type="match status" value="1"/>
</dbReference>
<dbReference type="GO" id="GO:1901135">
    <property type="term" value="P:carbohydrate derivative metabolic process"/>
    <property type="evidence" value="ECO:0007669"/>
    <property type="project" value="InterPro"/>
</dbReference>
<dbReference type="EMBL" id="DXDA01000036">
    <property type="protein sequence ID" value="HIY68624.1"/>
    <property type="molecule type" value="Genomic_DNA"/>
</dbReference>
<feature type="binding site" evidence="9">
    <location>
        <position position="60"/>
    </location>
    <ligand>
        <name>Zn(2+)</name>
        <dbReference type="ChEBI" id="CHEBI:29105"/>
    </ligand>
</feature>
<evidence type="ECO:0000256" key="9">
    <source>
        <dbReference type="HAMAP-Rule" id="MF_00067"/>
    </source>
</evidence>
<evidence type="ECO:0000256" key="5">
    <source>
        <dbReference type="ARBA" id="ARBA00022723"/>
    </source>
</evidence>
<keyword evidence="7 9" id="KW-0413">Isomerase</keyword>
<sequence length="233" mass="24948">MDRIIRNNFREMSDVLHSFIGDEDNVARIKAAATMMIDALKNGHKIISCGNGGSMCDASHFSEELLARFRRNRIALPAVAISDPSYITCVGNDYGFDQIFSRYVEACGQAGDVLLGISTSGNSEDVIRAAEVARKQGLKVVVLTGKPNGRLTGFCDVEISAPPTRFSDRAQEIHIKVIHTLVQLIEVGMGLADEDDADAAVEVDADAAVEVDAKASAGTEVRNGFRAGLASMS</sequence>
<dbReference type="Proteomes" id="UP000886844">
    <property type="component" value="Unassembled WGS sequence"/>
</dbReference>
<dbReference type="PROSITE" id="PS51464">
    <property type="entry name" value="SIS"/>
    <property type="match status" value="1"/>
</dbReference>
<dbReference type="InterPro" id="IPR004515">
    <property type="entry name" value="Phosphoheptose_Isoase"/>
</dbReference>
<evidence type="ECO:0000256" key="3">
    <source>
        <dbReference type="ARBA" id="ARBA00009894"/>
    </source>
</evidence>
<keyword evidence="5 9" id="KW-0479">Metal-binding</keyword>
<evidence type="ECO:0000313" key="11">
    <source>
        <dbReference type="EMBL" id="HIY68624.1"/>
    </source>
</evidence>